<sequence>MAQPPRTAGGWPRTGHRSAPRPRVGVGPDRHHRDERADRRRITVGAGIPRTLR</sequence>
<feature type="region of interest" description="Disordered" evidence="1">
    <location>
        <begin position="1"/>
        <end position="53"/>
    </location>
</feature>
<organism evidence="2">
    <name type="scientific">Mycobacterium xenopi 4042</name>
    <dbReference type="NCBI Taxonomy" id="1299334"/>
    <lineage>
        <taxon>Bacteria</taxon>
        <taxon>Bacillati</taxon>
        <taxon>Actinomycetota</taxon>
        <taxon>Actinomycetes</taxon>
        <taxon>Mycobacteriales</taxon>
        <taxon>Mycobacteriaceae</taxon>
        <taxon>Mycobacterium</taxon>
    </lineage>
</organism>
<evidence type="ECO:0000313" key="2">
    <source>
        <dbReference type="EMBL" id="EUA13626.1"/>
    </source>
</evidence>
<comment type="caution">
    <text evidence="2">The sequence shown here is derived from an EMBL/GenBank/DDBJ whole genome shotgun (WGS) entry which is preliminary data.</text>
</comment>
<gene>
    <name evidence="2" type="ORF">I553_6745</name>
</gene>
<feature type="compositionally biased region" description="Basic and acidic residues" evidence="1">
    <location>
        <begin position="28"/>
        <end position="41"/>
    </location>
</feature>
<dbReference type="PATRIC" id="fig|1299334.3.peg.8513"/>
<reference evidence="2" key="1">
    <citation type="submission" date="2014-01" db="EMBL/GenBank/DDBJ databases">
        <authorList>
            <person name="Brown-Elliot B."/>
            <person name="Wallace R."/>
            <person name="Lenaerts A."/>
            <person name="Ordway D."/>
            <person name="DeGroote M.A."/>
            <person name="Parker T."/>
            <person name="Sizemore C."/>
            <person name="Tallon L.J."/>
            <person name="Sadzewicz L.K."/>
            <person name="Sengamalay N."/>
            <person name="Fraser C.M."/>
            <person name="Hine E."/>
            <person name="Shefchek K.A."/>
            <person name="Das S.P."/>
            <person name="Tettelin H."/>
        </authorList>
    </citation>
    <scope>NUCLEOTIDE SEQUENCE [LARGE SCALE GENOMIC DNA]</scope>
    <source>
        <strain evidence="2">4042</strain>
    </source>
</reference>
<name>X7Z3K6_MYCXE</name>
<dbReference type="AlphaFoldDB" id="X7Z3K6"/>
<protein>
    <submittedName>
        <fullName evidence="2">Uncharacterized protein</fullName>
    </submittedName>
</protein>
<evidence type="ECO:0000256" key="1">
    <source>
        <dbReference type="SAM" id="MobiDB-lite"/>
    </source>
</evidence>
<proteinExistence type="predicted"/>
<accession>X7Z3K6</accession>
<dbReference type="EMBL" id="JAOB01000081">
    <property type="protein sequence ID" value="EUA13626.1"/>
    <property type="molecule type" value="Genomic_DNA"/>
</dbReference>